<proteinExistence type="predicted"/>
<dbReference type="Pfam" id="PF07800">
    <property type="entry name" value="DUF1644"/>
    <property type="match status" value="1"/>
</dbReference>
<accession>A0AAV9CPR0</accession>
<reference evidence="1" key="1">
    <citation type="journal article" date="2023" name="Nat. Commun.">
        <title>Diploid and tetraploid genomes of Acorus and the evolution of monocots.</title>
        <authorList>
            <person name="Ma L."/>
            <person name="Liu K.W."/>
            <person name="Li Z."/>
            <person name="Hsiao Y.Y."/>
            <person name="Qi Y."/>
            <person name="Fu T."/>
            <person name="Tang G.D."/>
            <person name="Zhang D."/>
            <person name="Sun W.H."/>
            <person name="Liu D.K."/>
            <person name="Li Y."/>
            <person name="Chen G.Z."/>
            <person name="Liu X.D."/>
            <person name="Liao X.Y."/>
            <person name="Jiang Y.T."/>
            <person name="Yu X."/>
            <person name="Hao Y."/>
            <person name="Huang J."/>
            <person name="Zhao X.W."/>
            <person name="Ke S."/>
            <person name="Chen Y.Y."/>
            <person name="Wu W.L."/>
            <person name="Hsu J.L."/>
            <person name="Lin Y.F."/>
            <person name="Huang M.D."/>
            <person name="Li C.Y."/>
            <person name="Huang L."/>
            <person name="Wang Z.W."/>
            <person name="Zhao X."/>
            <person name="Zhong W.Y."/>
            <person name="Peng D.H."/>
            <person name="Ahmad S."/>
            <person name="Lan S."/>
            <person name="Zhang J.S."/>
            <person name="Tsai W.C."/>
            <person name="Van de Peer Y."/>
            <person name="Liu Z.J."/>
        </authorList>
    </citation>
    <scope>NUCLEOTIDE SEQUENCE</scope>
    <source>
        <strain evidence="1">CP</strain>
    </source>
</reference>
<dbReference type="AlphaFoldDB" id="A0AAV9CPR0"/>
<organism evidence="1 2">
    <name type="scientific">Acorus calamus</name>
    <name type="common">Sweet flag</name>
    <dbReference type="NCBI Taxonomy" id="4465"/>
    <lineage>
        <taxon>Eukaryota</taxon>
        <taxon>Viridiplantae</taxon>
        <taxon>Streptophyta</taxon>
        <taxon>Embryophyta</taxon>
        <taxon>Tracheophyta</taxon>
        <taxon>Spermatophyta</taxon>
        <taxon>Magnoliopsida</taxon>
        <taxon>Liliopsida</taxon>
        <taxon>Acoraceae</taxon>
        <taxon>Acorus</taxon>
    </lineage>
</organism>
<dbReference type="PANTHER" id="PTHR31197:SF4">
    <property type="entry name" value="OS02G0150900 PROTEIN"/>
    <property type="match status" value="1"/>
</dbReference>
<evidence type="ECO:0000313" key="2">
    <source>
        <dbReference type="Proteomes" id="UP001180020"/>
    </source>
</evidence>
<keyword evidence="2" id="KW-1185">Reference proteome</keyword>
<evidence type="ECO:0000313" key="1">
    <source>
        <dbReference type="EMBL" id="KAK1291066.1"/>
    </source>
</evidence>
<comment type="caution">
    <text evidence="1">The sequence shown here is derived from an EMBL/GenBank/DDBJ whole genome shotgun (WGS) entry which is preliminary data.</text>
</comment>
<protein>
    <recommendedName>
        <fullName evidence="3">C2H2-type domain-containing protein</fullName>
    </recommendedName>
</protein>
<dbReference type="InterPro" id="IPR012866">
    <property type="entry name" value="DUF1644"/>
</dbReference>
<name>A0AAV9CPR0_ACOCL</name>
<dbReference type="EMBL" id="JAUJYO010000018">
    <property type="protein sequence ID" value="KAK1291066.1"/>
    <property type="molecule type" value="Genomic_DNA"/>
</dbReference>
<reference evidence="1" key="2">
    <citation type="submission" date="2023-06" db="EMBL/GenBank/DDBJ databases">
        <authorList>
            <person name="Ma L."/>
            <person name="Liu K.-W."/>
            <person name="Li Z."/>
            <person name="Hsiao Y.-Y."/>
            <person name="Qi Y."/>
            <person name="Fu T."/>
            <person name="Tang G."/>
            <person name="Zhang D."/>
            <person name="Sun W.-H."/>
            <person name="Liu D.-K."/>
            <person name="Li Y."/>
            <person name="Chen G.-Z."/>
            <person name="Liu X.-D."/>
            <person name="Liao X.-Y."/>
            <person name="Jiang Y.-T."/>
            <person name="Yu X."/>
            <person name="Hao Y."/>
            <person name="Huang J."/>
            <person name="Zhao X.-W."/>
            <person name="Ke S."/>
            <person name="Chen Y.-Y."/>
            <person name="Wu W.-L."/>
            <person name="Hsu J.-L."/>
            <person name="Lin Y.-F."/>
            <person name="Huang M.-D."/>
            <person name="Li C.-Y."/>
            <person name="Huang L."/>
            <person name="Wang Z.-W."/>
            <person name="Zhao X."/>
            <person name="Zhong W.-Y."/>
            <person name="Peng D.-H."/>
            <person name="Ahmad S."/>
            <person name="Lan S."/>
            <person name="Zhang J.-S."/>
            <person name="Tsai W.-C."/>
            <person name="Van De Peer Y."/>
            <person name="Liu Z.-J."/>
        </authorList>
    </citation>
    <scope>NUCLEOTIDE SEQUENCE</scope>
    <source>
        <strain evidence="1">CP</strain>
        <tissue evidence="1">Leaves</tissue>
    </source>
</reference>
<gene>
    <name evidence="1" type="ORF">QJS10_CPB18g00196</name>
</gene>
<evidence type="ECO:0008006" key="3">
    <source>
        <dbReference type="Google" id="ProtNLM"/>
    </source>
</evidence>
<sequence>MESCFNALHMRGVPAFHKRCSGEKHCGYIGNYSELQKHAKLKHPHARPSKIDPAWQLDWENFQ</sequence>
<dbReference type="PANTHER" id="PTHR31197">
    <property type="entry name" value="OS01G0612600 PROTEIN"/>
    <property type="match status" value="1"/>
</dbReference>
<dbReference type="Proteomes" id="UP001180020">
    <property type="component" value="Unassembled WGS sequence"/>
</dbReference>